<feature type="compositionally biased region" description="Basic and acidic residues" evidence="2">
    <location>
        <begin position="670"/>
        <end position="690"/>
    </location>
</feature>
<gene>
    <name evidence="5" type="ORF">Q8791_27170</name>
</gene>
<dbReference type="RefSeq" id="WP_330094671.1">
    <property type="nucleotide sequence ID" value="NZ_JAUZMY010000037.1"/>
</dbReference>
<organism evidence="5 6">
    <name type="scientific">Nocardiopsis codii</name>
    <dbReference type="NCBI Taxonomy" id="3065942"/>
    <lineage>
        <taxon>Bacteria</taxon>
        <taxon>Bacillati</taxon>
        <taxon>Actinomycetota</taxon>
        <taxon>Actinomycetes</taxon>
        <taxon>Streptosporangiales</taxon>
        <taxon>Nocardiopsidaceae</taxon>
        <taxon>Nocardiopsis</taxon>
    </lineage>
</organism>
<protein>
    <submittedName>
        <fullName evidence="5">FtsK/SpoIIIE domain-containing protein</fullName>
    </submittedName>
</protein>
<evidence type="ECO:0000256" key="3">
    <source>
        <dbReference type="SAM" id="Phobius"/>
    </source>
</evidence>
<feature type="region of interest" description="Disordered" evidence="2">
    <location>
        <begin position="659"/>
        <end position="690"/>
    </location>
</feature>
<keyword evidence="3" id="KW-0812">Transmembrane</keyword>
<feature type="transmembrane region" description="Helical" evidence="3">
    <location>
        <begin position="180"/>
        <end position="205"/>
    </location>
</feature>
<dbReference type="Proteomes" id="UP001356095">
    <property type="component" value="Unassembled WGS sequence"/>
</dbReference>
<dbReference type="Pfam" id="PF01580">
    <property type="entry name" value="FtsK_SpoIIIE"/>
    <property type="match status" value="1"/>
</dbReference>
<dbReference type="CDD" id="cd01127">
    <property type="entry name" value="TrwB_TraG_TraD_VirD4"/>
    <property type="match status" value="1"/>
</dbReference>
<comment type="caution">
    <text evidence="5">The sequence shown here is derived from an EMBL/GenBank/DDBJ whole genome shotgun (WGS) entry which is preliminary data.</text>
</comment>
<dbReference type="SUPFAM" id="SSF52540">
    <property type="entry name" value="P-loop containing nucleoside triphosphate hydrolases"/>
    <property type="match status" value="1"/>
</dbReference>
<name>A0ABU7KFC5_9ACTN</name>
<keyword evidence="6" id="KW-1185">Reference proteome</keyword>
<keyword evidence="3" id="KW-1133">Transmembrane helix</keyword>
<reference evidence="5 6" key="1">
    <citation type="submission" date="2023-08" db="EMBL/GenBank/DDBJ databases">
        <authorList>
            <person name="Girao M."/>
            <person name="Carvalho M.F."/>
        </authorList>
    </citation>
    <scope>NUCLEOTIDE SEQUENCE [LARGE SCALE GENOMIC DNA]</scope>
    <source>
        <strain evidence="5 6">CT-R113</strain>
    </source>
</reference>
<feature type="domain" description="FtsK" evidence="4">
    <location>
        <begin position="375"/>
        <end position="546"/>
    </location>
</feature>
<evidence type="ECO:0000313" key="5">
    <source>
        <dbReference type="EMBL" id="MEE2040907.1"/>
    </source>
</evidence>
<evidence type="ECO:0000256" key="2">
    <source>
        <dbReference type="SAM" id="MobiDB-lite"/>
    </source>
</evidence>
<keyword evidence="3" id="KW-0472">Membrane</keyword>
<feature type="binding site" evidence="1">
    <location>
        <begin position="392"/>
        <end position="399"/>
    </location>
    <ligand>
        <name>ATP</name>
        <dbReference type="ChEBI" id="CHEBI:30616"/>
    </ligand>
</feature>
<proteinExistence type="predicted"/>
<keyword evidence="1" id="KW-0547">Nucleotide-binding</keyword>
<dbReference type="InterPro" id="IPR027417">
    <property type="entry name" value="P-loop_NTPase"/>
</dbReference>
<dbReference type="EMBL" id="JAUZMY010000037">
    <property type="protein sequence ID" value="MEE2040907.1"/>
    <property type="molecule type" value="Genomic_DNA"/>
</dbReference>
<accession>A0ABU7KFC5</accession>
<evidence type="ECO:0000256" key="1">
    <source>
        <dbReference type="PROSITE-ProRule" id="PRU00289"/>
    </source>
</evidence>
<dbReference type="PROSITE" id="PS50901">
    <property type="entry name" value="FTSK"/>
    <property type="match status" value="1"/>
</dbReference>
<sequence>MAQHEGTGRHLRAVPDQPTDDDIPLGVTWQADPDERNPREKRGVPASEPLPPLQGRVVDTAEHNGALSPARISAAEITDKLKAQLEAGHTYALLAWTRRWDVAMGYVMDPALREQMLDEAEDELDAKRASAAKAARRAISPEDQVKAKRRADRLQRREVSELEVDARVLRARTARLVGKVAIPAAVIVGPVLLAATGAWVGLLVWPAAWGWLAVQGRAHARAELGAVPVATELEAKARQLAAVAPGAPVGTPAPAGQRGVRVVGADSVEAQILALLDQWGDLAPERGLADAAIGTVTAGRTGIEAVVNTSGKLTPAGLAKRVDAVRALLEVPTDIRIEIRDGARGDQALLKVRTRHLDIDTTWNPGRVGLGVNTDTGQPVDVSDDDRMLVCGASGSGKSWALRPLMARTVLSGRDHLVYIDGKGEEGRLWQGKGRVATSTEDIADLVEELCQEMDGRAEAMTGSVWTGPRIMAVIDEGRYVLANASKKTIKGLIDISSLGRSRGVVLRWCTQYPVTSGTAPGVHQQIAPNVDQMFSLRVKSETHARVALDDDADYGPQHIGLDQKGHGYLGEYGPTLIQTWTMPDKAVKALPDREPWEHTGDVDDDVVEQAPAGAEAPGVLDAAMDLMGASGGVRAEDVAEHMGVDVVDVYKVMQDLGVRASRYTPEPGQKQERGYPREALEEASGRYSR</sequence>
<dbReference type="InterPro" id="IPR002543">
    <property type="entry name" value="FtsK_dom"/>
</dbReference>
<feature type="region of interest" description="Disordered" evidence="2">
    <location>
        <begin position="1"/>
        <end position="55"/>
    </location>
</feature>
<evidence type="ECO:0000313" key="6">
    <source>
        <dbReference type="Proteomes" id="UP001356095"/>
    </source>
</evidence>
<evidence type="ECO:0000259" key="4">
    <source>
        <dbReference type="PROSITE" id="PS50901"/>
    </source>
</evidence>
<dbReference type="Gene3D" id="3.40.50.300">
    <property type="entry name" value="P-loop containing nucleotide triphosphate hydrolases"/>
    <property type="match status" value="1"/>
</dbReference>
<keyword evidence="1" id="KW-0067">ATP-binding</keyword>
<feature type="compositionally biased region" description="Basic and acidic residues" evidence="2">
    <location>
        <begin position="33"/>
        <end position="43"/>
    </location>
</feature>